<reference evidence="2 3" key="1">
    <citation type="journal article" date="2013" name="ISME J.">
        <title>By their genes ye shall know them: genomic signatures of predatory bacteria.</title>
        <authorList>
            <person name="Pasternak Z."/>
            <person name="Pietrokovski S."/>
            <person name="Rotem O."/>
            <person name="Gophna U."/>
            <person name="Lurie-Weinberger M.N."/>
            <person name="Jurkevitch E."/>
        </authorList>
    </citation>
    <scope>NUCLEOTIDE SEQUENCE [LARGE SCALE GENOMIC DNA]</scope>
    <source>
        <strain evidence="2 3">JSS</strain>
    </source>
</reference>
<evidence type="ECO:0000256" key="1">
    <source>
        <dbReference type="SAM" id="SignalP"/>
    </source>
</evidence>
<dbReference type="PATRIC" id="fig|1184267.3.peg.132"/>
<proteinExistence type="predicted"/>
<evidence type="ECO:0000313" key="3">
    <source>
        <dbReference type="Proteomes" id="UP000012040"/>
    </source>
</evidence>
<dbReference type="STRING" id="1184267.A11Q_130"/>
<name>M4V7D7_9BACT</name>
<dbReference type="KEGG" id="bex:A11Q_130"/>
<keyword evidence="3" id="KW-1185">Reference proteome</keyword>
<dbReference type="EMBL" id="CP003537">
    <property type="protein sequence ID" value="AGH94350.1"/>
    <property type="molecule type" value="Genomic_DNA"/>
</dbReference>
<dbReference type="RefSeq" id="WP_015468840.1">
    <property type="nucleotide sequence ID" value="NC_020813.1"/>
</dbReference>
<accession>M4V7D7</accession>
<dbReference type="Proteomes" id="UP000012040">
    <property type="component" value="Chromosome"/>
</dbReference>
<organism evidence="2 3">
    <name type="scientific">Pseudobdellovibrio exovorus JSS</name>
    <dbReference type="NCBI Taxonomy" id="1184267"/>
    <lineage>
        <taxon>Bacteria</taxon>
        <taxon>Pseudomonadati</taxon>
        <taxon>Bdellovibrionota</taxon>
        <taxon>Bdellovibrionia</taxon>
        <taxon>Bdellovibrionales</taxon>
        <taxon>Pseudobdellovibrionaceae</taxon>
        <taxon>Pseudobdellovibrio</taxon>
    </lineage>
</organism>
<feature type="chain" id="PRO_5004060438" evidence="1">
    <location>
        <begin position="20"/>
        <end position="124"/>
    </location>
</feature>
<dbReference type="AlphaFoldDB" id="M4V7D7"/>
<feature type="signal peptide" evidence="1">
    <location>
        <begin position="1"/>
        <end position="19"/>
    </location>
</feature>
<dbReference type="HOGENOM" id="CLU_1999445_0_0_7"/>
<sequence>MKNIVLICLMMSIGLPALAGTLECGFGMMGVVMLNSKTQVTPEQKIGAYSWAAFQGAPERQIPNLVFPPAAGELYKFQLDEGFGEQNIVITVSTTQDANGGFKSIVVNPQTPYANKMSGICYLD</sequence>
<keyword evidence="1" id="KW-0732">Signal</keyword>
<gene>
    <name evidence="2" type="ORF">A11Q_130</name>
</gene>
<protein>
    <submittedName>
        <fullName evidence="2">Uncharacterized protein</fullName>
    </submittedName>
</protein>
<evidence type="ECO:0000313" key="2">
    <source>
        <dbReference type="EMBL" id="AGH94350.1"/>
    </source>
</evidence>